<name>A0ABM1HZR0_POLDO</name>
<accession>A0ABM1HZR0</accession>
<evidence type="ECO:0000313" key="2">
    <source>
        <dbReference type="RefSeq" id="XP_015173447.1"/>
    </source>
</evidence>
<keyword evidence="1" id="KW-1185">Reference proteome</keyword>
<evidence type="ECO:0000313" key="1">
    <source>
        <dbReference type="Proteomes" id="UP000694924"/>
    </source>
</evidence>
<proteinExistence type="predicted"/>
<dbReference type="RefSeq" id="XP_015173447.1">
    <property type="nucleotide sequence ID" value="XM_015317961.1"/>
</dbReference>
<reference evidence="2" key="1">
    <citation type="submission" date="2025-08" db="UniProtKB">
        <authorList>
            <consortium name="RefSeq"/>
        </authorList>
    </citation>
    <scope>IDENTIFICATION</scope>
    <source>
        <tissue evidence="2">Whole body</tissue>
    </source>
</reference>
<organism evidence="1 2">
    <name type="scientific">Polistes dominula</name>
    <name type="common">European paper wasp</name>
    <name type="synonym">Vespa dominula</name>
    <dbReference type="NCBI Taxonomy" id="743375"/>
    <lineage>
        <taxon>Eukaryota</taxon>
        <taxon>Metazoa</taxon>
        <taxon>Ecdysozoa</taxon>
        <taxon>Arthropoda</taxon>
        <taxon>Hexapoda</taxon>
        <taxon>Insecta</taxon>
        <taxon>Pterygota</taxon>
        <taxon>Neoptera</taxon>
        <taxon>Endopterygota</taxon>
        <taxon>Hymenoptera</taxon>
        <taxon>Apocrita</taxon>
        <taxon>Aculeata</taxon>
        <taxon>Vespoidea</taxon>
        <taxon>Vespidae</taxon>
        <taxon>Polistinae</taxon>
        <taxon>Polistini</taxon>
        <taxon>Polistes</taxon>
    </lineage>
</organism>
<dbReference type="GeneID" id="107064852"/>
<dbReference type="Proteomes" id="UP000694924">
    <property type="component" value="Unplaced"/>
</dbReference>
<sequence>MFRKNQYKRWSEPSLCRRHFSYLPVTSEENEIDFVQQHGASGEEHHSVDCCLCYEHCNKKKSSKYLINDNIKARSNRLRSQRTRENMELRLIGSQVEEALADDRQAVLMQQLDLISNALEALIHYIQSLQVTNQAAQRVMDVGQLLISTRITLVGSSTTNFKSLAEQLQQMENKKEYRVSFLRDLSEHCSKSMTMSKQLRILIEEHKSRKENFSIAAKNFQHFLNTSKLSELQLEKLRCQYNSILEDYQESRQILDVRLPKVVNARLVTLHEGFGRIVEFFNDLDYFKEIPEIFKRLKDNLSVEDLVKEHNMIAAEIPENVETCQLCQTTNRVDKK</sequence>
<gene>
    <name evidence="2" type="primary">LOC107064852</name>
</gene>
<protein>
    <submittedName>
        <fullName evidence="2">Uncharacterized protein LOC107064852 isoform X1</fullName>
    </submittedName>
</protein>